<dbReference type="EMBL" id="JAMSHJ010000002">
    <property type="protein sequence ID" value="KAI5440062.1"/>
    <property type="molecule type" value="Genomic_DNA"/>
</dbReference>
<dbReference type="Proteomes" id="UP001058974">
    <property type="component" value="Chromosome 2"/>
</dbReference>
<organism evidence="1 2">
    <name type="scientific">Pisum sativum</name>
    <name type="common">Garden pea</name>
    <name type="synonym">Lathyrus oleraceus</name>
    <dbReference type="NCBI Taxonomy" id="3888"/>
    <lineage>
        <taxon>Eukaryota</taxon>
        <taxon>Viridiplantae</taxon>
        <taxon>Streptophyta</taxon>
        <taxon>Embryophyta</taxon>
        <taxon>Tracheophyta</taxon>
        <taxon>Spermatophyta</taxon>
        <taxon>Magnoliopsida</taxon>
        <taxon>eudicotyledons</taxon>
        <taxon>Gunneridae</taxon>
        <taxon>Pentapetalae</taxon>
        <taxon>rosids</taxon>
        <taxon>fabids</taxon>
        <taxon>Fabales</taxon>
        <taxon>Fabaceae</taxon>
        <taxon>Papilionoideae</taxon>
        <taxon>50 kb inversion clade</taxon>
        <taxon>NPAAA clade</taxon>
        <taxon>Hologalegina</taxon>
        <taxon>IRL clade</taxon>
        <taxon>Fabeae</taxon>
        <taxon>Lathyrus</taxon>
    </lineage>
</organism>
<evidence type="ECO:0000313" key="2">
    <source>
        <dbReference type="Proteomes" id="UP001058974"/>
    </source>
</evidence>
<reference evidence="1 2" key="1">
    <citation type="journal article" date="2022" name="Nat. Genet.">
        <title>Improved pea reference genome and pan-genome highlight genomic features and evolutionary characteristics.</title>
        <authorList>
            <person name="Yang T."/>
            <person name="Liu R."/>
            <person name="Luo Y."/>
            <person name="Hu S."/>
            <person name="Wang D."/>
            <person name="Wang C."/>
            <person name="Pandey M.K."/>
            <person name="Ge S."/>
            <person name="Xu Q."/>
            <person name="Li N."/>
            <person name="Li G."/>
            <person name="Huang Y."/>
            <person name="Saxena R.K."/>
            <person name="Ji Y."/>
            <person name="Li M."/>
            <person name="Yan X."/>
            <person name="He Y."/>
            <person name="Liu Y."/>
            <person name="Wang X."/>
            <person name="Xiang C."/>
            <person name="Varshney R.K."/>
            <person name="Ding H."/>
            <person name="Gao S."/>
            <person name="Zong X."/>
        </authorList>
    </citation>
    <scope>NUCLEOTIDE SEQUENCE [LARGE SCALE GENOMIC DNA]</scope>
    <source>
        <strain evidence="1 2">cv. Zhongwan 6</strain>
    </source>
</reference>
<sequence length="100" mass="11481">MTEFNEFISVMDLFYLPLVGSKFTWSNATGDSMSRLNRFLTIEGLIEKWSINGQFMGNKVISDHCPVMIGASHLDWGPKTFKFFSMWIGHPNFLPLVEET</sequence>
<protein>
    <submittedName>
        <fullName evidence="1">Uncharacterized protein</fullName>
    </submittedName>
</protein>
<dbReference type="AlphaFoldDB" id="A0A9D5B8Y6"/>
<gene>
    <name evidence="1" type="ORF">KIW84_025427</name>
</gene>
<accession>A0A9D5B8Y6</accession>
<name>A0A9D5B8Y6_PEA</name>
<dbReference type="Gene3D" id="3.60.10.10">
    <property type="entry name" value="Endonuclease/exonuclease/phosphatase"/>
    <property type="match status" value="1"/>
</dbReference>
<dbReference type="PANTHER" id="PTHR33710">
    <property type="entry name" value="BNAC02G09200D PROTEIN"/>
    <property type="match status" value="1"/>
</dbReference>
<dbReference type="Gramene" id="Psat02G0542700-T1">
    <property type="protein sequence ID" value="KAI5440062.1"/>
    <property type="gene ID" value="KIW84_025427"/>
</dbReference>
<proteinExistence type="predicted"/>
<evidence type="ECO:0000313" key="1">
    <source>
        <dbReference type="EMBL" id="KAI5440062.1"/>
    </source>
</evidence>
<keyword evidence="2" id="KW-1185">Reference proteome</keyword>
<comment type="caution">
    <text evidence="1">The sequence shown here is derived from an EMBL/GenBank/DDBJ whole genome shotgun (WGS) entry which is preliminary data.</text>
</comment>
<dbReference type="PANTHER" id="PTHR33710:SF64">
    <property type="entry name" value="ENDONUCLEASE_EXONUCLEASE_PHOSPHATASE DOMAIN-CONTAINING PROTEIN"/>
    <property type="match status" value="1"/>
</dbReference>
<dbReference type="SUPFAM" id="SSF56219">
    <property type="entry name" value="DNase I-like"/>
    <property type="match status" value="1"/>
</dbReference>
<dbReference type="InterPro" id="IPR036691">
    <property type="entry name" value="Endo/exonu/phosph_ase_sf"/>
</dbReference>